<dbReference type="GO" id="GO:0000155">
    <property type="term" value="F:phosphorelay sensor kinase activity"/>
    <property type="evidence" value="ECO:0007669"/>
    <property type="project" value="InterPro"/>
</dbReference>
<feature type="domain" description="PAC" evidence="8">
    <location>
        <begin position="201"/>
        <end position="252"/>
    </location>
</feature>
<evidence type="ECO:0000256" key="1">
    <source>
        <dbReference type="ARBA" id="ARBA00000085"/>
    </source>
</evidence>
<comment type="caution">
    <text evidence="9">The sequence shown here is derived from an EMBL/GenBank/DDBJ whole genome shotgun (WGS) entry which is preliminary data.</text>
</comment>
<dbReference type="EMBL" id="SOAY01000010">
    <property type="protein sequence ID" value="TDT46592.1"/>
    <property type="molecule type" value="Genomic_DNA"/>
</dbReference>
<comment type="catalytic activity">
    <reaction evidence="1">
        <text>ATP + protein L-histidine = ADP + protein N-phospho-L-histidine.</text>
        <dbReference type="EC" id="2.7.13.3"/>
    </reaction>
</comment>
<dbReference type="NCBIfam" id="TIGR00229">
    <property type="entry name" value="sensory_box"/>
    <property type="match status" value="2"/>
</dbReference>
<dbReference type="Pfam" id="PF13426">
    <property type="entry name" value="PAS_9"/>
    <property type="match status" value="1"/>
</dbReference>
<evidence type="ECO:0000256" key="4">
    <source>
        <dbReference type="ARBA" id="ARBA00022679"/>
    </source>
</evidence>
<evidence type="ECO:0000256" key="5">
    <source>
        <dbReference type="ARBA" id="ARBA00022777"/>
    </source>
</evidence>
<gene>
    <name evidence="9" type="ORF">CLV90_0647</name>
</gene>
<dbReference type="SMART" id="SM00086">
    <property type="entry name" value="PAC"/>
    <property type="match status" value="4"/>
</dbReference>
<keyword evidence="5" id="KW-0418">Kinase</keyword>
<dbReference type="PRINTS" id="PR00344">
    <property type="entry name" value="BCTRLSENSOR"/>
</dbReference>
<dbReference type="InterPro" id="IPR013656">
    <property type="entry name" value="PAS_4"/>
</dbReference>
<dbReference type="Gene3D" id="3.30.450.20">
    <property type="entry name" value="PAS domain"/>
    <property type="match status" value="4"/>
</dbReference>
<proteinExistence type="predicted"/>
<dbReference type="EC" id="2.7.13.3" evidence="2"/>
<dbReference type="InterPro" id="IPR003594">
    <property type="entry name" value="HATPase_dom"/>
</dbReference>
<dbReference type="SMART" id="SM00091">
    <property type="entry name" value="PAS"/>
    <property type="match status" value="2"/>
</dbReference>
<evidence type="ECO:0000313" key="9">
    <source>
        <dbReference type="EMBL" id="TDT46592.1"/>
    </source>
</evidence>
<dbReference type="Gene3D" id="1.10.287.130">
    <property type="match status" value="1"/>
</dbReference>
<dbReference type="PANTHER" id="PTHR43304">
    <property type="entry name" value="PHYTOCHROME-LIKE PROTEIN CPH1"/>
    <property type="match status" value="1"/>
</dbReference>
<evidence type="ECO:0000259" key="7">
    <source>
        <dbReference type="PROSITE" id="PS50112"/>
    </source>
</evidence>
<feature type="domain" description="PAC" evidence="8">
    <location>
        <begin position="467"/>
        <end position="519"/>
    </location>
</feature>
<dbReference type="InterPro" id="IPR005467">
    <property type="entry name" value="His_kinase_dom"/>
</dbReference>
<dbReference type="InterPro" id="IPR000014">
    <property type="entry name" value="PAS"/>
</dbReference>
<dbReference type="SMART" id="SM00387">
    <property type="entry name" value="HATPase_c"/>
    <property type="match status" value="1"/>
</dbReference>
<accession>A0A4R7K7K6</accession>
<reference evidence="9 10" key="1">
    <citation type="submission" date="2019-03" db="EMBL/GenBank/DDBJ databases">
        <title>Genomic Encyclopedia of Archaeal and Bacterial Type Strains, Phase II (KMG-II): from individual species to whole genera.</title>
        <authorList>
            <person name="Goeker M."/>
        </authorList>
    </citation>
    <scope>NUCLEOTIDE SEQUENCE [LARGE SCALE GENOMIC DNA]</scope>
    <source>
        <strain evidence="9 10">DSM 25233</strain>
    </source>
</reference>
<feature type="domain" description="PAC" evidence="8">
    <location>
        <begin position="339"/>
        <end position="391"/>
    </location>
</feature>
<dbReference type="CDD" id="cd00130">
    <property type="entry name" value="PAS"/>
    <property type="match status" value="2"/>
</dbReference>
<dbReference type="InterPro" id="IPR004358">
    <property type="entry name" value="Sig_transdc_His_kin-like_C"/>
</dbReference>
<evidence type="ECO:0000259" key="6">
    <source>
        <dbReference type="PROSITE" id="PS50109"/>
    </source>
</evidence>
<keyword evidence="10" id="KW-1185">Reference proteome</keyword>
<dbReference type="RefSeq" id="WP_133686055.1">
    <property type="nucleotide sequence ID" value="NZ_SOAY01000010.1"/>
</dbReference>
<dbReference type="PROSITE" id="PS50113">
    <property type="entry name" value="PAC"/>
    <property type="match status" value="4"/>
</dbReference>
<dbReference type="AlphaFoldDB" id="A0A4R7K7K6"/>
<dbReference type="SUPFAM" id="SSF55785">
    <property type="entry name" value="PYP-like sensor domain (PAS domain)"/>
    <property type="match status" value="4"/>
</dbReference>
<dbReference type="SUPFAM" id="SSF47384">
    <property type="entry name" value="Homodimeric domain of signal transducing histidine kinase"/>
    <property type="match status" value="1"/>
</dbReference>
<feature type="domain" description="PAS" evidence="7">
    <location>
        <begin position="253"/>
        <end position="297"/>
    </location>
</feature>
<dbReference type="InterPro" id="IPR036890">
    <property type="entry name" value="HATPase_C_sf"/>
</dbReference>
<dbReference type="OrthoDB" id="5522855at2"/>
<dbReference type="CDD" id="cd00075">
    <property type="entry name" value="HATPase"/>
    <property type="match status" value="1"/>
</dbReference>
<dbReference type="Pfam" id="PF02518">
    <property type="entry name" value="HATPase_c"/>
    <property type="match status" value="1"/>
</dbReference>
<organism evidence="9 10">
    <name type="scientific">Maribacter spongiicola</name>
    <dbReference type="NCBI Taxonomy" id="1206753"/>
    <lineage>
        <taxon>Bacteria</taxon>
        <taxon>Pseudomonadati</taxon>
        <taxon>Bacteroidota</taxon>
        <taxon>Flavobacteriia</taxon>
        <taxon>Flavobacteriales</taxon>
        <taxon>Flavobacteriaceae</taxon>
        <taxon>Maribacter</taxon>
    </lineage>
</organism>
<sequence>MEKHHQIFIEQTPTAIAMLDTNMVYLAVSKRWLKDYKLTYEDVVGHCHYDIFPEIGDDWKKDHQECLKGAVNICEEAPFPRADGSIQWIYWDVRPWYNLDGEIGGLLMHTGDITDQKEKELEKKRVESILNDTSEIARISTWEINLSTQELLWNKMAYKIYEVADDFRPTVDGALEFFKYDEDRQAAKIAIQNAIDYGSAVDMDVEMLTAKGNTVWAKILGKVESISGVPIRFYGILQDVSKIRLTEQLLNKADKELEAIFNSSSIVVITTDKDGIINRFNNGAEKLLGYTAAEMIGLQKPEIYLSAEELDQFKKDIIIEFGKDATDINYNYRNENINDTRQWTYKRKDGTTFPVLSTITAVNNEKGINEGFIAVATDISKIKKVKDELHRKNDLLNLAEKISLMGHWHWNIVEDIAIWSENLYALLDHVGEPYTIDFETYFNMVHDDDKELVLQHFEKAKEVQVFGNLTHRIITFAGNVKTIQILANVISNDKGETVEMIGTCQDVTESKKAEQRLIDAKEELEVVAQKLSYQNKQLADFTHITSHNLRAPVANLNSLMEIYKLSENDEERRDIFGKFDMVIDRLTLTLNTLIEALKTKISDAQEELENIDLNEILENTTQTLSGVILTSGAVVKGDFTEVSNITYNKIYMESIFLNLIGNAIKYKAKDRAPEIIVRSKVKNGRNIITFRDNGLGIDLDKHGHKLFGLNKVFHRHPDAKGVGLFLTKTQVEAMGGNITATSEVNVGTTFTIIF</sequence>
<dbReference type="InterPro" id="IPR013655">
    <property type="entry name" value="PAS_fold_3"/>
</dbReference>
<dbReference type="PROSITE" id="PS50109">
    <property type="entry name" value="HIS_KIN"/>
    <property type="match status" value="1"/>
</dbReference>
<feature type="domain" description="PAC" evidence="8">
    <location>
        <begin position="73"/>
        <end position="125"/>
    </location>
</feature>
<name>A0A4R7K7K6_9FLAO</name>
<evidence type="ECO:0000256" key="2">
    <source>
        <dbReference type="ARBA" id="ARBA00012438"/>
    </source>
</evidence>
<protein>
    <recommendedName>
        <fullName evidence="2">histidine kinase</fullName>
        <ecNumber evidence="2">2.7.13.3</ecNumber>
    </recommendedName>
</protein>
<keyword evidence="4" id="KW-0808">Transferase</keyword>
<dbReference type="Proteomes" id="UP000294749">
    <property type="component" value="Unassembled WGS sequence"/>
</dbReference>
<evidence type="ECO:0000313" key="10">
    <source>
        <dbReference type="Proteomes" id="UP000294749"/>
    </source>
</evidence>
<dbReference type="InterPro" id="IPR052162">
    <property type="entry name" value="Sensor_kinase/Photoreceptor"/>
</dbReference>
<dbReference type="Gene3D" id="3.30.565.10">
    <property type="entry name" value="Histidine kinase-like ATPase, C-terminal domain"/>
    <property type="match status" value="1"/>
</dbReference>
<dbReference type="InterPro" id="IPR035965">
    <property type="entry name" value="PAS-like_dom_sf"/>
</dbReference>
<dbReference type="Pfam" id="PF08448">
    <property type="entry name" value="PAS_4"/>
    <property type="match status" value="1"/>
</dbReference>
<evidence type="ECO:0000256" key="3">
    <source>
        <dbReference type="ARBA" id="ARBA00022553"/>
    </source>
</evidence>
<dbReference type="InterPro" id="IPR000700">
    <property type="entry name" value="PAS-assoc_C"/>
</dbReference>
<dbReference type="InterPro" id="IPR001610">
    <property type="entry name" value="PAC"/>
</dbReference>
<feature type="domain" description="Histidine kinase" evidence="6">
    <location>
        <begin position="544"/>
        <end position="754"/>
    </location>
</feature>
<dbReference type="PROSITE" id="PS50112">
    <property type="entry name" value="PAS"/>
    <property type="match status" value="1"/>
</dbReference>
<dbReference type="Pfam" id="PF08447">
    <property type="entry name" value="PAS_3"/>
    <property type="match status" value="1"/>
</dbReference>
<evidence type="ECO:0000259" key="8">
    <source>
        <dbReference type="PROSITE" id="PS50113"/>
    </source>
</evidence>
<dbReference type="PANTHER" id="PTHR43304:SF1">
    <property type="entry name" value="PAC DOMAIN-CONTAINING PROTEIN"/>
    <property type="match status" value="1"/>
</dbReference>
<dbReference type="SUPFAM" id="SSF55874">
    <property type="entry name" value="ATPase domain of HSP90 chaperone/DNA topoisomerase II/histidine kinase"/>
    <property type="match status" value="1"/>
</dbReference>
<keyword evidence="3" id="KW-0597">Phosphoprotein</keyword>
<dbReference type="InterPro" id="IPR036097">
    <property type="entry name" value="HisK_dim/P_sf"/>
</dbReference>